<keyword evidence="1" id="KW-0732">Signal</keyword>
<feature type="signal peptide" evidence="1">
    <location>
        <begin position="1"/>
        <end position="21"/>
    </location>
</feature>
<sequence>MKRRHFLALPGALCLSAPSWAGNTVLRYETTPSDARWTVPPTSVFHAWAAADAEADLIVERWKREPLTVPLTRLQLDRHVKHKISPTRAARGLALLHVAMHDARQCALDMQMNPRLVVPMAAAQVMGYLFNAEEKAFDRIATCVAARVSGAAKDSLSNDTKAALKLGESIGQQVVRHGDTDGAQRGWNGVRLQYYGEGRYFGPSSWEPTEPYHYYPPDEPFAPQWRTWSLVDNAEFRPKPPEYGSPRHMADLEEVIRINKNLTPEELRIAKFWVDGHGSVTPPGHWNNIAIDEALAAKLDEETTTRLFLHLNVAMADGFIACWETKYHYWTARPITAAKRLLNVTFRSAILTPPFPGYTSGHATFSGAGGRVIGTYIPSRSAAMEAMAEEAALSRLLGGIHFRHDNDDGLMTGRKVAQKVLKLIAA</sequence>
<dbReference type="PANTHER" id="PTHR34599">
    <property type="entry name" value="PEROXIDASE-RELATED"/>
    <property type="match status" value="1"/>
</dbReference>
<feature type="chain" id="PRO_5045622293" evidence="1">
    <location>
        <begin position="22"/>
        <end position="426"/>
    </location>
</feature>
<dbReference type="PANTHER" id="PTHR34599:SF2">
    <property type="entry name" value="TRAF-TYPE DOMAIN-CONTAINING PROTEIN"/>
    <property type="match status" value="1"/>
</dbReference>
<dbReference type="SUPFAM" id="SSF48317">
    <property type="entry name" value="Acid phosphatase/Vanadium-dependent haloperoxidase"/>
    <property type="match status" value="1"/>
</dbReference>
<dbReference type="Proteomes" id="UP001064933">
    <property type="component" value="Chromosome"/>
</dbReference>
<reference evidence="2" key="1">
    <citation type="submission" date="2022-10" db="EMBL/GenBank/DDBJ databases">
        <title>Characterization and whole genome sequencing of a new Roseateles species, isolated from fresh water.</title>
        <authorList>
            <person name="Guliayeva D.Y."/>
            <person name="Akhremchuk A.E."/>
            <person name="Sikolenko M.A."/>
            <person name="Valentovich L.N."/>
            <person name="Sidarenka A.V."/>
        </authorList>
    </citation>
    <scope>NUCLEOTIDE SEQUENCE</scope>
    <source>
        <strain evidence="2">BIM B-1768</strain>
    </source>
</reference>
<dbReference type="RefSeq" id="WP_261755803.1">
    <property type="nucleotide sequence ID" value="NZ_CP104562.2"/>
</dbReference>
<name>A0ABY6ATB2_9BURK</name>
<evidence type="ECO:0000256" key="1">
    <source>
        <dbReference type="SAM" id="SignalP"/>
    </source>
</evidence>
<protein>
    <submittedName>
        <fullName evidence="2">Vanadium-dependent haloperoxidase</fullName>
    </submittedName>
</protein>
<proteinExistence type="predicted"/>
<dbReference type="CDD" id="cd03398">
    <property type="entry name" value="PAP2_haloperoxidase"/>
    <property type="match status" value="1"/>
</dbReference>
<dbReference type="InterPro" id="IPR052559">
    <property type="entry name" value="V-haloperoxidase"/>
</dbReference>
<gene>
    <name evidence="2" type="ORF">N4261_13405</name>
</gene>
<dbReference type="InterPro" id="IPR036938">
    <property type="entry name" value="PAP2/HPO_sf"/>
</dbReference>
<organism evidence="2 3">
    <name type="scientific">Roseateles amylovorans</name>
    <dbReference type="NCBI Taxonomy" id="2978473"/>
    <lineage>
        <taxon>Bacteria</taxon>
        <taxon>Pseudomonadati</taxon>
        <taxon>Pseudomonadota</taxon>
        <taxon>Betaproteobacteria</taxon>
        <taxon>Burkholderiales</taxon>
        <taxon>Sphaerotilaceae</taxon>
        <taxon>Roseateles</taxon>
    </lineage>
</organism>
<evidence type="ECO:0000313" key="3">
    <source>
        <dbReference type="Proteomes" id="UP001064933"/>
    </source>
</evidence>
<dbReference type="Gene3D" id="1.10.606.20">
    <property type="match status" value="1"/>
</dbReference>
<accession>A0ABY6ATB2</accession>
<keyword evidence="3" id="KW-1185">Reference proteome</keyword>
<evidence type="ECO:0000313" key="2">
    <source>
        <dbReference type="EMBL" id="UXH76072.1"/>
    </source>
</evidence>
<dbReference type="EMBL" id="CP104562">
    <property type="protein sequence ID" value="UXH76072.1"/>
    <property type="molecule type" value="Genomic_DNA"/>
</dbReference>